<name>A0ACC0KQD6_CHOFU</name>
<keyword evidence="2" id="KW-1185">Reference proteome</keyword>
<dbReference type="Proteomes" id="UP001064048">
    <property type="component" value="Chromosome 18"/>
</dbReference>
<organism evidence="1 2">
    <name type="scientific">Choristoneura fumiferana</name>
    <name type="common">Spruce budworm moth</name>
    <name type="synonym">Archips fumiferana</name>
    <dbReference type="NCBI Taxonomy" id="7141"/>
    <lineage>
        <taxon>Eukaryota</taxon>
        <taxon>Metazoa</taxon>
        <taxon>Ecdysozoa</taxon>
        <taxon>Arthropoda</taxon>
        <taxon>Hexapoda</taxon>
        <taxon>Insecta</taxon>
        <taxon>Pterygota</taxon>
        <taxon>Neoptera</taxon>
        <taxon>Endopterygota</taxon>
        <taxon>Lepidoptera</taxon>
        <taxon>Glossata</taxon>
        <taxon>Ditrysia</taxon>
        <taxon>Tortricoidea</taxon>
        <taxon>Tortricidae</taxon>
        <taxon>Tortricinae</taxon>
        <taxon>Choristoneura</taxon>
    </lineage>
</organism>
<evidence type="ECO:0000313" key="1">
    <source>
        <dbReference type="EMBL" id="KAI8438688.1"/>
    </source>
</evidence>
<protein>
    <submittedName>
        <fullName evidence="1">Uncharacterized protein</fullName>
    </submittedName>
</protein>
<reference evidence="1 2" key="1">
    <citation type="journal article" date="2022" name="Genome Biol. Evol.">
        <title>The Spruce Budworm Genome: Reconstructing the Evolutionary History of Antifreeze Proteins.</title>
        <authorList>
            <person name="Beliveau C."/>
            <person name="Gagne P."/>
            <person name="Picq S."/>
            <person name="Vernygora O."/>
            <person name="Keeling C.I."/>
            <person name="Pinkney K."/>
            <person name="Doucet D."/>
            <person name="Wen F."/>
            <person name="Johnston J.S."/>
            <person name="Maaroufi H."/>
            <person name="Boyle B."/>
            <person name="Laroche J."/>
            <person name="Dewar K."/>
            <person name="Juretic N."/>
            <person name="Blackburn G."/>
            <person name="Nisole A."/>
            <person name="Brunet B."/>
            <person name="Brandao M."/>
            <person name="Lumley L."/>
            <person name="Duan J."/>
            <person name="Quan G."/>
            <person name="Lucarotti C.J."/>
            <person name="Roe A.D."/>
            <person name="Sperling F.A.H."/>
            <person name="Levesque R.C."/>
            <person name="Cusson M."/>
        </authorList>
    </citation>
    <scope>NUCLEOTIDE SEQUENCE [LARGE SCALE GENOMIC DNA]</scope>
    <source>
        <strain evidence="1">Glfc:IPQL:Cfum</strain>
    </source>
</reference>
<proteinExistence type="predicted"/>
<evidence type="ECO:0000313" key="2">
    <source>
        <dbReference type="Proteomes" id="UP001064048"/>
    </source>
</evidence>
<gene>
    <name evidence="1" type="ORF">MSG28_011104</name>
</gene>
<comment type="caution">
    <text evidence="1">The sequence shown here is derived from an EMBL/GenBank/DDBJ whole genome shotgun (WGS) entry which is preliminary data.</text>
</comment>
<dbReference type="EMBL" id="CM046118">
    <property type="protein sequence ID" value="KAI8438688.1"/>
    <property type="molecule type" value="Genomic_DNA"/>
</dbReference>
<sequence length="148" mass="16393">MTRGNQRDLARAKNQKKQAEQAKKKAASEKGGMSLSERKHSEEKHCDEICTPVKKSNEECKVPNPHSAHVGTADQVFSFRTESPQRWGGPVCTCSSAAEWPSDTPLVRVSNASSCTCTSLHILGDAELMREKQRKKEEQEGAQKQVVN</sequence>
<accession>A0ACC0KQD6</accession>